<dbReference type="EMBL" id="JAPYYP010000031">
    <property type="protein sequence ID" value="MDA5110401.1"/>
    <property type="molecule type" value="Genomic_DNA"/>
</dbReference>
<dbReference type="Proteomes" id="UP001151071">
    <property type="component" value="Unassembled WGS sequence"/>
</dbReference>
<proteinExistence type="predicted"/>
<dbReference type="RefSeq" id="WP_271140747.1">
    <property type="nucleotide sequence ID" value="NZ_JAPYYP010000031.1"/>
</dbReference>
<dbReference type="AlphaFoldDB" id="A0A9X3Z4W5"/>
<dbReference type="InterPro" id="IPR002035">
    <property type="entry name" value="VWF_A"/>
</dbReference>
<evidence type="ECO:0000259" key="2">
    <source>
        <dbReference type="PROSITE" id="PS50234"/>
    </source>
</evidence>
<dbReference type="Pfam" id="PF00092">
    <property type="entry name" value="VWA"/>
    <property type="match status" value="1"/>
</dbReference>
<keyword evidence="4" id="KW-1185">Reference proteome</keyword>
<dbReference type="InterPro" id="IPR036465">
    <property type="entry name" value="vWFA_dom_sf"/>
</dbReference>
<organism evidence="3 4">
    <name type="scientific">Brevibacillus thermoruber</name>
    <dbReference type="NCBI Taxonomy" id="33942"/>
    <lineage>
        <taxon>Bacteria</taxon>
        <taxon>Bacillati</taxon>
        <taxon>Bacillota</taxon>
        <taxon>Bacilli</taxon>
        <taxon>Bacillales</taxon>
        <taxon>Paenibacillaceae</taxon>
        <taxon>Brevibacillus</taxon>
    </lineage>
</organism>
<sequence length="436" mass="48705">MAFKNKWSRMLGGLVLTMSLGGCSWGAAVTGSAPNASRLPQTTQELIAAQPGPLAGTHFYLAHYPQRSDIANILDRLPPLVDGLDEAMVQAYGEKLLALFAEDYASPQTVVDRWRVASFGSPDMEDARFQFKEHFNVEIILDASGSMAGKIGDKTKMQLAKEAIQAFAESLPEGARVSLRVYGHKGSNADEHKQLSCGSSELVYPLQPFDAQRLAEALHQFEPTGWTSIARSLQLAQVDLAAFGAEDNTNVIYLVSDGIETCDGDPVTAAKELSRSHIMPLLNVIGFDVNADGQKQLKQIAQAAEGLYANVTNQEQFQAELERAREIAEKWEKWKRDALSEADAVRIDRRKWIDRYDRDWYEKNWRESLNVGAAIEYLAATGKIGSQAKTYLTRMRQEREALVTRSKEELTAYLLNLTEKSYEEMRAEIEQKYRGE</sequence>
<name>A0A9X3Z4W5_9BACL</name>
<dbReference type="PROSITE" id="PS51257">
    <property type="entry name" value="PROKAR_LIPOPROTEIN"/>
    <property type="match status" value="1"/>
</dbReference>
<feature type="chain" id="PRO_5040787828" evidence="1">
    <location>
        <begin position="28"/>
        <end position="436"/>
    </location>
</feature>
<dbReference type="PROSITE" id="PS50234">
    <property type="entry name" value="VWFA"/>
    <property type="match status" value="1"/>
</dbReference>
<accession>A0A9X3Z4W5</accession>
<feature type="domain" description="VWFA" evidence="2">
    <location>
        <begin position="136"/>
        <end position="331"/>
    </location>
</feature>
<feature type="signal peptide" evidence="1">
    <location>
        <begin position="1"/>
        <end position="27"/>
    </location>
</feature>
<gene>
    <name evidence="3" type="ORF">O3V59_18735</name>
</gene>
<evidence type="ECO:0000256" key="1">
    <source>
        <dbReference type="SAM" id="SignalP"/>
    </source>
</evidence>
<evidence type="ECO:0000313" key="3">
    <source>
        <dbReference type="EMBL" id="MDA5110401.1"/>
    </source>
</evidence>
<reference evidence="3" key="1">
    <citation type="submission" date="2022-12" db="EMBL/GenBank/DDBJ databases">
        <title>Draft genome sequence of the thermophilic strain Brevibacillus thermoruber HT42, isolated from Los Humeros, Puebla, Mexico, with biotechnological potential.</title>
        <authorList>
            <person name="Lara Sanchez J."/>
            <person name="Solis Palacios R."/>
            <person name="Bustos Baena A.S."/>
            <person name="Ruz Baez A.E."/>
            <person name="Espinosa Luna G."/>
            <person name="Oliart Ros R.M."/>
        </authorList>
    </citation>
    <scope>NUCLEOTIDE SEQUENCE</scope>
    <source>
        <strain evidence="3">HT42</strain>
    </source>
</reference>
<protein>
    <submittedName>
        <fullName evidence="3">VWA domain-containing protein</fullName>
    </submittedName>
</protein>
<keyword evidence="1" id="KW-0732">Signal</keyword>
<dbReference type="SUPFAM" id="SSF53300">
    <property type="entry name" value="vWA-like"/>
    <property type="match status" value="1"/>
</dbReference>
<evidence type="ECO:0000313" key="4">
    <source>
        <dbReference type="Proteomes" id="UP001151071"/>
    </source>
</evidence>
<dbReference type="Gene3D" id="3.40.50.410">
    <property type="entry name" value="von Willebrand factor, type A domain"/>
    <property type="match status" value="1"/>
</dbReference>
<dbReference type="SMART" id="SM00327">
    <property type="entry name" value="VWA"/>
    <property type="match status" value="1"/>
</dbReference>
<comment type="caution">
    <text evidence="3">The sequence shown here is derived from an EMBL/GenBank/DDBJ whole genome shotgun (WGS) entry which is preliminary data.</text>
</comment>